<dbReference type="Proteomes" id="UP000218676">
    <property type="component" value="Chromosome 2"/>
</dbReference>
<gene>
    <name evidence="3" type="ORF">IC627_20970</name>
    <name evidence="2" type="ORF">PDPUS_2_00852</name>
</gene>
<dbReference type="Pfam" id="PF13670">
    <property type="entry name" value="PepSY_2"/>
    <property type="match status" value="1"/>
</dbReference>
<reference evidence="3 5" key="3">
    <citation type="submission" date="2020-09" db="EMBL/GenBank/DDBJ databases">
        <title>Complete, closed and curated genome sequences of Photobacterium damselae subsp. piscicida isolates from Australia indicate localised evolution and additional plasmid-borne pathogenicity mechanisms.</title>
        <authorList>
            <person name="Baseggio L."/>
            <person name="Silayeva O."/>
            <person name="Buller N."/>
            <person name="Landos M."/>
            <person name="Engelstaedter J."/>
            <person name="Barnes A.C."/>
        </authorList>
    </citation>
    <scope>NUCLEOTIDE SEQUENCE [LARGE SCALE GENOMIC DNA]</scope>
    <source>
        <strain evidence="3 5">AS-16-0540-1</strain>
    </source>
</reference>
<sequence length="86" mass="9752">MNRLLFTAGCVFVTATVNADPINLIEHYPLSIPQVMSTLHKQGYQDFRKIKIEQDENELEVIAHEPDGDRVEITLDLTSGKIIEVE</sequence>
<evidence type="ECO:0000313" key="5">
    <source>
        <dbReference type="Proteomes" id="UP000516656"/>
    </source>
</evidence>
<proteinExistence type="predicted"/>
<feature type="domain" description="PepSY" evidence="1">
    <location>
        <begin position="33"/>
        <end position="84"/>
    </location>
</feature>
<dbReference type="EMBL" id="CP061855">
    <property type="protein sequence ID" value="QOD58235.1"/>
    <property type="molecule type" value="Genomic_DNA"/>
</dbReference>
<dbReference type="Proteomes" id="UP000516656">
    <property type="component" value="Chromosome 2"/>
</dbReference>
<protein>
    <submittedName>
        <fullName evidence="3">PepSY domain-containing protein</fullName>
    </submittedName>
</protein>
<evidence type="ECO:0000313" key="3">
    <source>
        <dbReference type="EMBL" id="QOD58235.1"/>
    </source>
</evidence>
<accession>A0A1Q9GW33</accession>
<reference evidence="2" key="1">
    <citation type="journal article" date="2017" name="Genome Announc.">
        <title>Whole-Genome Sequence of Photobacterium damselae subsp. piscicida Strain 91-197, Isolated from Hybrid Striped Bass (Morone sp.) in the United States.</title>
        <authorList>
            <person name="Teru Y."/>
            <person name="Hikima J."/>
            <person name="Kono T."/>
            <person name="Sakai M."/>
            <person name="Takano T."/>
            <person name="Hawke J.P."/>
            <person name="Takeyama H."/>
            <person name="Aoki T."/>
        </authorList>
    </citation>
    <scope>NUCLEOTIDE SEQUENCE</scope>
    <source>
        <strain evidence="2">91-197</strain>
    </source>
</reference>
<dbReference type="RefSeq" id="WP_036765724.1">
    <property type="nucleotide sequence ID" value="NZ_AP018046.1"/>
</dbReference>
<evidence type="ECO:0000313" key="4">
    <source>
        <dbReference type="Proteomes" id="UP000218676"/>
    </source>
</evidence>
<dbReference type="AlphaFoldDB" id="A0A1Q9GW33"/>
<dbReference type="GeneID" id="93399746"/>
<reference evidence="4" key="2">
    <citation type="submission" date="2017-05" db="EMBL/GenBank/DDBJ databases">
        <title>Whole genome sequence of fish pathogenic bacteria, Photobacterium damselae subsp. piscicida, strain 91-197, isolated from hybrid striped bass (Morone sp.) in USA.</title>
        <authorList>
            <person name="Teru Y."/>
            <person name="Hikima J."/>
            <person name="Kono T."/>
            <person name="Sakai M."/>
            <person name="Takano T."/>
            <person name="Hawke J.P."/>
            <person name="Takeyama H."/>
            <person name="Aoki T."/>
        </authorList>
    </citation>
    <scope>NUCLEOTIDE SEQUENCE [LARGE SCALE GENOMIC DNA]</scope>
    <source>
        <strain evidence="4">91-197</strain>
    </source>
</reference>
<name>A0A1Q9GW33_PHODP</name>
<dbReference type="EMBL" id="AP018046">
    <property type="protein sequence ID" value="BAX55438.1"/>
    <property type="molecule type" value="Genomic_DNA"/>
</dbReference>
<dbReference type="InterPro" id="IPR025711">
    <property type="entry name" value="PepSY"/>
</dbReference>
<organism evidence="2 4">
    <name type="scientific">Photobacterium damsela subsp. piscicida</name>
    <name type="common">Pasteurella piscicida</name>
    <dbReference type="NCBI Taxonomy" id="38294"/>
    <lineage>
        <taxon>Bacteria</taxon>
        <taxon>Pseudomonadati</taxon>
        <taxon>Pseudomonadota</taxon>
        <taxon>Gammaproteobacteria</taxon>
        <taxon>Vibrionales</taxon>
        <taxon>Vibrionaceae</taxon>
        <taxon>Photobacterium</taxon>
    </lineage>
</organism>
<evidence type="ECO:0000313" key="2">
    <source>
        <dbReference type="EMBL" id="BAX55438.1"/>
    </source>
</evidence>
<evidence type="ECO:0000259" key="1">
    <source>
        <dbReference type="Pfam" id="PF13670"/>
    </source>
</evidence>